<dbReference type="Proteomes" id="UP000192330">
    <property type="component" value="Unassembled WGS sequence"/>
</dbReference>
<dbReference type="SMART" id="SM00347">
    <property type="entry name" value="HTH_MARR"/>
    <property type="match status" value="1"/>
</dbReference>
<reference evidence="5 6" key="1">
    <citation type="submission" date="2017-04" db="EMBL/GenBank/DDBJ databases">
        <authorList>
            <person name="Afonso C.L."/>
            <person name="Miller P.J."/>
            <person name="Scott M.A."/>
            <person name="Spackman E."/>
            <person name="Goraichik I."/>
            <person name="Dimitrov K.M."/>
            <person name="Suarez D.L."/>
            <person name="Swayne D.E."/>
        </authorList>
    </citation>
    <scope>NUCLEOTIDE SEQUENCE [LARGE SCALE GENOMIC DNA]</scope>
    <source>
        <strain evidence="5 6">CGMCC 1.12644</strain>
    </source>
</reference>
<feature type="domain" description="HTH marR-type" evidence="4">
    <location>
        <begin position="21"/>
        <end position="153"/>
    </location>
</feature>
<dbReference type="GO" id="GO:0003700">
    <property type="term" value="F:DNA-binding transcription factor activity"/>
    <property type="evidence" value="ECO:0007669"/>
    <property type="project" value="InterPro"/>
</dbReference>
<dbReference type="InterPro" id="IPR036390">
    <property type="entry name" value="WH_DNA-bd_sf"/>
</dbReference>
<evidence type="ECO:0000256" key="3">
    <source>
        <dbReference type="ARBA" id="ARBA00023163"/>
    </source>
</evidence>
<evidence type="ECO:0000259" key="4">
    <source>
        <dbReference type="PROSITE" id="PS50995"/>
    </source>
</evidence>
<dbReference type="OrthoDB" id="8077146at2"/>
<dbReference type="PRINTS" id="PR00598">
    <property type="entry name" value="HTHMARR"/>
</dbReference>
<dbReference type="STRING" id="1387277.SAMN06295998_12353"/>
<dbReference type="InterPro" id="IPR000835">
    <property type="entry name" value="HTH_MarR-typ"/>
</dbReference>
<protein>
    <submittedName>
        <fullName evidence="5">DNA-binding transcriptional regulator, MarR family</fullName>
    </submittedName>
</protein>
<dbReference type="GO" id="GO:0003677">
    <property type="term" value="F:DNA binding"/>
    <property type="evidence" value="ECO:0007669"/>
    <property type="project" value="UniProtKB-KW"/>
</dbReference>
<dbReference type="AlphaFoldDB" id="A0A1W2E6L9"/>
<keyword evidence="1" id="KW-0805">Transcription regulation</keyword>
<dbReference type="PROSITE" id="PS50995">
    <property type="entry name" value="HTH_MARR_2"/>
    <property type="match status" value="1"/>
</dbReference>
<organism evidence="5 6">
    <name type="scientific">Primorskyibacter flagellatus</name>
    <dbReference type="NCBI Taxonomy" id="1387277"/>
    <lineage>
        <taxon>Bacteria</taxon>
        <taxon>Pseudomonadati</taxon>
        <taxon>Pseudomonadota</taxon>
        <taxon>Alphaproteobacteria</taxon>
        <taxon>Rhodobacterales</taxon>
        <taxon>Roseobacteraceae</taxon>
        <taxon>Primorskyibacter</taxon>
    </lineage>
</organism>
<dbReference type="PANTHER" id="PTHR42756">
    <property type="entry name" value="TRANSCRIPTIONAL REGULATOR, MARR"/>
    <property type="match status" value="1"/>
</dbReference>
<dbReference type="SUPFAM" id="SSF46785">
    <property type="entry name" value="Winged helix' DNA-binding domain"/>
    <property type="match status" value="1"/>
</dbReference>
<dbReference type="EMBL" id="FWYD01000023">
    <property type="protein sequence ID" value="SMD05419.1"/>
    <property type="molecule type" value="Genomic_DNA"/>
</dbReference>
<gene>
    <name evidence="5" type="ORF">SAMN06295998_12353</name>
</gene>
<accession>A0A1W2E6L9</accession>
<evidence type="ECO:0000256" key="2">
    <source>
        <dbReference type="ARBA" id="ARBA00023125"/>
    </source>
</evidence>
<dbReference type="Gene3D" id="1.10.10.10">
    <property type="entry name" value="Winged helix-like DNA-binding domain superfamily/Winged helix DNA-binding domain"/>
    <property type="match status" value="1"/>
</dbReference>
<proteinExistence type="predicted"/>
<evidence type="ECO:0000313" key="6">
    <source>
        <dbReference type="Proteomes" id="UP000192330"/>
    </source>
</evidence>
<dbReference type="PANTHER" id="PTHR42756:SF1">
    <property type="entry name" value="TRANSCRIPTIONAL REPRESSOR OF EMRAB OPERON"/>
    <property type="match status" value="1"/>
</dbReference>
<name>A0A1W2E6L9_9RHOB</name>
<evidence type="ECO:0000256" key="1">
    <source>
        <dbReference type="ARBA" id="ARBA00023015"/>
    </source>
</evidence>
<dbReference type="InterPro" id="IPR036388">
    <property type="entry name" value="WH-like_DNA-bd_sf"/>
</dbReference>
<keyword evidence="6" id="KW-1185">Reference proteome</keyword>
<sequence length="164" mass="18381">MALSSDTDEDISVQPSDRLLRQFVGYNIKRAYMQLQGDLTQTLAPFGLRIGTFSALAVVLGSEGISQTQLSEVLNIKRSGVVVLVDELENLGAIDRKPVETDRRAYALQVTAQGWHLWQNAERAVQSHEDALFDKLAVEDIRTLRELLVRATRSATRKRQEADE</sequence>
<dbReference type="RefSeq" id="WP_084354446.1">
    <property type="nucleotide sequence ID" value="NZ_FWYD01000023.1"/>
</dbReference>
<keyword evidence="3" id="KW-0804">Transcription</keyword>
<dbReference type="Pfam" id="PF12802">
    <property type="entry name" value="MarR_2"/>
    <property type="match status" value="1"/>
</dbReference>
<keyword evidence="2 5" id="KW-0238">DNA-binding</keyword>
<evidence type="ECO:0000313" key="5">
    <source>
        <dbReference type="EMBL" id="SMD05419.1"/>
    </source>
</evidence>